<reference evidence="2 3" key="1">
    <citation type="submission" date="2021-03" db="EMBL/GenBank/DDBJ databases">
        <title>Complete Genome Sequences of Two Lysobacter Strains Isolated from Sea Water (Lysobacter caseinilyticus) and Soil (Lysobacter helvus) in South Korea.</title>
        <authorList>
            <person name="Watanabe Y."/>
            <person name="Arakawa K."/>
        </authorList>
    </citation>
    <scope>NUCLEOTIDE SEQUENCE [LARGE SCALE GENOMIC DNA]</scope>
    <source>
        <strain evidence="2 3">D10</strain>
    </source>
</reference>
<evidence type="ECO:0000313" key="3">
    <source>
        <dbReference type="Proteomes" id="UP000680514"/>
    </source>
</evidence>
<dbReference type="Pfam" id="PF01963">
    <property type="entry name" value="TraB_PrgY_gumN"/>
    <property type="match status" value="1"/>
</dbReference>
<dbReference type="InterPro" id="IPR002816">
    <property type="entry name" value="TraB/PrgY/GumN_fam"/>
</dbReference>
<proteinExistence type="predicted"/>
<accession>A0ABM7QFS8</accession>
<gene>
    <name evidence="2" type="ORF">LYSHEL_23980</name>
</gene>
<sequence>MPRSAWLSLLLAAALPVLAASPAKAPAPQSSPVPLLWKVSDANNSVYLLGSFHLLRKDDYPLSKDIDAALTDAESVMFELPPEEMGSVELGQSMFVAAVRTDGTTLSDDLTPAMQKNYDKWVAAHDTDIRAMFGGAAGAELLQKMKPWMVGILVSLVDAKGMGMESELGLDMHLSAAAKAAGKPSSGLETGAQQLALFSGMSREEQLQLLDEALTESSDGKQEMESLHREWRAGNADALWNGMGKETRAKFPALYRRINVERNDAWVPKLEGLLRAPGTDDTLVVVGALHLLGNDGVVEKLRAKGFKVERICSACKH</sequence>
<dbReference type="RefSeq" id="WP_213434297.1">
    <property type="nucleotide sequence ID" value="NZ_AP024546.1"/>
</dbReference>
<keyword evidence="1" id="KW-0732">Signal</keyword>
<dbReference type="PANTHER" id="PTHR40590">
    <property type="entry name" value="CYTOPLASMIC PROTEIN-RELATED"/>
    <property type="match status" value="1"/>
</dbReference>
<dbReference type="CDD" id="cd14789">
    <property type="entry name" value="Tiki"/>
    <property type="match status" value="1"/>
</dbReference>
<dbReference type="PANTHER" id="PTHR40590:SF1">
    <property type="entry name" value="CYTOPLASMIC PROTEIN"/>
    <property type="match status" value="1"/>
</dbReference>
<name>A0ABM7QFS8_9GAMM</name>
<dbReference type="EMBL" id="AP024546">
    <property type="protein sequence ID" value="BCT96527.1"/>
    <property type="molecule type" value="Genomic_DNA"/>
</dbReference>
<dbReference type="Proteomes" id="UP000680514">
    <property type="component" value="Chromosome"/>
</dbReference>
<organism evidence="2 3">
    <name type="scientific">Lysobacter helvus</name>
    <dbReference type="NCBI Taxonomy" id="2675059"/>
    <lineage>
        <taxon>Bacteria</taxon>
        <taxon>Pseudomonadati</taxon>
        <taxon>Pseudomonadota</taxon>
        <taxon>Gammaproteobacteria</taxon>
        <taxon>Lysobacterales</taxon>
        <taxon>Lysobacteraceae</taxon>
        <taxon>Lysobacter</taxon>
    </lineage>
</organism>
<protein>
    <submittedName>
        <fullName evidence="2">TraB/GumN family protein</fullName>
    </submittedName>
</protein>
<keyword evidence="3" id="KW-1185">Reference proteome</keyword>
<evidence type="ECO:0000313" key="2">
    <source>
        <dbReference type="EMBL" id="BCT96527.1"/>
    </source>
</evidence>
<feature type="signal peptide" evidence="1">
    <location>
        <begin position="1"/>
        <end position="19"/>
    </location>
</feature>
<dbReference type="InterPro" id="IPR047111">
    <property type="entry name" value="YbaP-like"/>
</dbReference>
<feature type="chain" id="PRO_5045193089" evidence="1">
    <location>
        <begin position="20"/>
        <end position="317"/>
    </location>
</feature>
<evidence type="ECO:0000256" key="1">
    <source>
        <dbReference type="SAM" id="SignalP"/>
    </source>
</evidence>